<comment type="caution">
    <text evidence="2">The sequence shown here is derived from an EMBL/GenBank/DDBJ whole genome shotgun (WGS) entry which is preliminary data.</text>
</comment>
<reference evidence="2 3" key="1">
    <citation type="submission" date="2016-01" db="EMBL/GenBank/DDBJ databases">
        <title>The draft genome sequence of Aquimarina sp. RZW4-3-2.</title>
        <authorList>
            <person name="Wang Y."/>
        </authorList>
    </citation>
    <scope>NUCLEOTIDE SEQUENCE [LARGE SCALE GENOMIC DNA]</scope>
    <source>
        <strain evidence="2 3">RZW4-3-2</strain>
    </source>
</reference>
<accession>A0A163ACE1</accession>
<organism evidence="2 3">
    <name type="scientific">Aquimarina aggregata</name>
    <dbReference type="NCBI Taxonomy" id="1642818"/>
    <lineage>
        <taxon>Bacteria</taxon>
        <taxon>Pseudomonadati</taxon>
        <taxon>Bacteroidota</taxon>
        <taxon>Flavobacteriia</taxon>
        <taxon>Flavobacteriales</taxon>
        <taxon>Flavobacteriaceae</taxon>
        <taxon>Aquimarina</taxon>
    </lineage>
</organism>
<dbReference type="PANTHER" id="PTHR43283">
    <property type="entry name" value="BETA-LACTAMASE-RELATED"/>
    <property type="match status" value="1"/>
</dbReference>
<evidence type="ECO:0000313" key="2">
    <source>
        <dbReference type="EMBL" id="KZS40438.1"/>
    </source>
</evidence>
<sequence>MNEMNIPGLSLAIINKGKIVYSITKGYTNSQKKQTVDSQTLFEGASISKPIFAYLVMHLVEDGKLELDKPLFEYLNYEYQGINYQDERYTTITARMVLSHSTGFPNWRGESNLEIQFDPGTEFGYSGEGYQYLVKVIESILKTDYKGLEAYFQEKVAAPLGMNHTKFVQDNYNLSHKAEPHKNGKVLPTKKMAEEFNAASAIHSEANEYSKWLIALMNKDGLTEQSYKELFTDQIKTPESEWFTQVGIQNWTLGFAKHKFDFLSNPIYGHIGNNEGFTSLFLIELNTKWGLITFTNEDQADDFGFELFKYLNKKSKYR</sequence>
<gene>
    <name evidence="2" type="ORF">AWE51_05665</name>
</gene>
<dbReference type="InterPro" id="IPR012338">
    <property type="entry name" value="Beta-lactam/transpept-like"/>
</dbReference>
<dbReference type="AlphaFoldDB" id="A0A163ACE1"/>
<dbReference type="InterPro" id="IPR050789">
    <property type="entry name" value="Diverse_Enzym_Activities"/>
</dbReference>
<keyword evidence="3" id="KW-1185">Reference proteome</keyword>
<evidence type="ECO:0000313" key="3">
    <source>
        <dbReference type="Proteomes" id="UP000076715"/>
    </source>
</evidence>
<dbReference type="SUPFAM" id="SSF56601">
    <property type="entry name" value="beta-lactamase/transpeptidase-like"/>
    <property type="match status" value="1"/>
</dbReference>
<dbReference type="PANTHER" id="PTHR43283:SF18">
    <property type="match status" value="1"/>
</dbReference>
<dbReference type="Pfam" id="PF00144">
    <property type="entry name" value="Beta-lactamase"/>
    <property type="match status" value="1"/>
</dbReference>
<dbReference type="Gene3D" id="3.40.710.10">
    <property type="entry name" value="DD-peptidase/beta-lactamase superfamily"/>
    <property type="match status" value="1"/>
</dbReference>
<proteinExistence type="predicted"/>
<protein>
    <recommendedName>
        <fullName evidence="1">Beta-lactamase-related domain-containing protein</fullName>
    </recommendedName>
</protein>
<dbReference type="InterPro" id="IPR001466">
    <property type="entry name" value="Beta-lactam-related"/>
</dbReference>
<evidence type="ECO:0000259" key="1">
    <source>
        <dbReference type="Pfam" id="PF00144"/>
    </source>
</evidence>
<dbReference type="EMBL" id="LQRT01000013">
    <property type="protein sequence ID" value="KZS40438.1"/>
    <property type="molecule type" value="Genomic_DNA"/>
</dbReference>
<dbReference type="Proteomes" id="UP000076715">
    <property type="component" value="Unassembled WGS sequence"/>
</dbReference>
<feature type="domain" description="Beta-lactamase-related" evidence="1">
    <location>
        <begin position="4"/>
        <end position="302"/>
    </location>
</feature>
<dbReference type="STRING" id="1642818.AWE51_05665"/>
<name>A0A163ACE1_9FLAO</name>